<dbReference type="InterPro" id="IPR006218">
    <property type="entry name" value="DAHP1/KDSA"/>
</dbReference>
<keyword evidence="6 8" id="KW-0057">Aromatic amino acid biosynthesis</keyword>
<dbReference type="GO" id="GO:0003849">
    <property type="term" value="F:3-deoxy-7-phosphoheptulonate synthase activity"/>
    <property type="evidence" value="ECO:0007669"/>
    <property type="project" value="UniProtKB-EC"/>
</dbReference>
<dbReference type="InterPro" id="IPR006219">
    <property type="entry name" value="DAHP_synth_1"/>
</dbReference>
<evidence type="ECO:0000313" key="11">
    <source>
        <dbReference type="EMBL" id="MFC5474508.1"/>
    </source>
</evidence>
<dbReference type="EMBL" id="JBHSMT010000014">
    <property type="protein sequence ID" value="MFC5474508.1"/>
    <property type="molecule type" value="Genomic_DNA"/>
</dbReference>
<dbReference type="EC" id="2.5.1.54" evidence="8"/>
<name>A0ABW0M8H4_9BURK</name>
<accession>A0ABW0M8H4</accession>
<proteinExistence type="inferred from homology"/>
<evidence type="ECO:0000256" key="3">
    <source>
        <dbReference type="ARBA" id="ARBA00007985"/>
    </source>
</evidence>
<gene>
    <name evidence="11" type="ORF">ACFPM8_11130</name>
</gene>
<comment type="caution">
    <text evidence="11">The sequence shown here is derived from an EMBL/GenBank/DDBJ whole genome shotgun (WGS) entry which is preliminary data.</text>
</comment>
<evidence type="ECO:0000256" key="8">
    <source>
        <dbReference type="PIRNR" id="PIRNR001361"/>
    </source>
</evidence>
<comment type="function">
    <text evidence="1 8">Stereospecific condensation of phosphoenolpyruvate (PEP) and D-erythrose-4-phosphate (E4P) giving rise to 3-deoxy-D-arabino-heptulosonate-7-phosphate (DAHP).</text>
</comment>
<keyword evidence="5 8" id="KW-0808">Transferase</keyword>
<feature type="domain" description="DAHP synthetase I/KDSA" evidence="10">
    <location>
        <begin position="50"/>
        <end position="342"/>
    </location>
</feature>
<protein>
    <recommendedName>
        <fullName evidence="8">Phospho-2-dehydro-3-deoxyheptonate aldolase</fullName>
        <ecNumber evidence="8">2.5.1.54</ecNumber>
    </recommendedName>
</protein>
<evidence type="ECO:0000256" key="5">
    <source>
        <dbReference type="ARBA" id="ARBA00022679"/>
    </source>
</evidence>
<evidence type="ECO:0000256" key="6">
    <source>
        <dbReference type="ARBA" id="ARBA00023141"/>
    </source>
</evidence>
<dbReference type="Pfam" id="PF00793">
    <property type="entry name" value="DAHP_synth_1"/>
    <property type="match status" value="1"/>
</dbReference>
<evidence type="ECO:0000259" key="10">
    <source>
        <dbReference type="Pfam" id="PF00793"/>
    </source>
</evidence>
<sequence>MSINASEAERYPTRLKRVTPVMSPAQLCGELRNSVQVRETVQSARRALTRILHRHDDRLAVIVGPCSIHDVNAARDYAEKLAALRQAHRGDVDIIMRAYFEKPRTTDGWKGLLNDPHLNGSSDIELGLRLARSLLLDINLIGLPVATEFLEPCATHFISDLVAWGAIGARTAESQIHRQLASGLSCPIGFKNGTDGNVKIAADAVKSASAQHQFLTVGADGVFAGVWTTGNPDCHIVLRGGVAPNYDAASVADACLALAQHGLAGRVMIDASHGNSRKLHDNQLAVCENIAGQLAGGSQAIVGVMIESNLVCGRQDFAAGRPLTYGQSITDACIAWDDTVRIVERLAQAVRQRRDALSATTKGFAPPEPKALPALPI</sequence>
<dbReference type="PANTHER" id="PTHR21225:SF12">
    <property type="entry name" value="PHOSPHO-2-DEHYDRO-3-DEOXYHEPTONATE ALDOLASE, TYROSINE-INHIBITED"/>
    <property type="match status" value="1"/>
</dbReference>
<keyword evidence="12" id="KW-1185">Reference proteome</keyword>
<feature type="region of interest" description="Disordered" evidence="9">
    <location>
        <begin position="357"/>
        <end position="377"/>
    </location>
</feature>
<dbReference type="Gene3D" id="3.20.20.70">
    <property type="entry name" value="Aldolase class I"/>
    <property type="match status" value="1"/>
</dbReference>
<evidence type="ECO:0000256" key="1">
    <source>
        <dbReference type="ARBA" id="ARBA00003726"/>
    </source>
</evidence>
<dbReference type="PIRSF" id="PIRSF001361">
    <property type="entry name" value="DAHP_synthase"/>
    <property type="match status" value="1"/>
</dbReference>
<evidence type="ECO:0000256" key="2">
    <source>
        <dbReference type="ARBA" id="ARBA00004688"/>
    </source>
</evidence>
<dbReference type="Proteomes" id="UP001596045">
    <property type="component" value="Unassembled WGS sequence"/>
</dbReference>
<dbReference type="NCBIfam" id="NF009396">
    <property type="entry name" value="PRK12756.1"/>
    <property type="match status" value="1"/>
</dbReference>
<dbReference type="SUPFAM" id="SSF51569">
    <property type="entry name" value="Aldolase"/>
    <property type="match status" value="1"/>
</dbReference>
<comment type="pathway">
    <text evidence="2 8">Metabolic intermediate biosynthesis; chorismate biosynthesis; chorismate from D-erythrose 4-phosphate and phosphoenolpyruvate: step 1/7.</text>
</comment>
<reference evidence="12" key="1">
    <citation type="journal article" date="2019" name="Int. J. Syst. Evol. Microbiol.">
        <title>The Global Catalogue of Microorganisms (GCM) 10K type strain sequencing project: providing services to taxonomists for standard genome sequencing and annotation.</title>
        <authorList>
            <consortium name="The Broad Institute Genomics Platform"/>
            <consortium name="The Broad Institute Genome Sequencing Center for Infectious Disease"/>
            <person name="Wu L."/>
            <person name="Ma J."/>
        </authorList>
    </citation>
    <scope>NUCLEOTIDE SEQUENCE [LARGE SCALE GENOMIC DNA]</scope>
    <source>
        <strain evidence="12">JCM 17066</strain>
    </source>
</reference>
<feature type="compositionally biased region" description="Pro residues" evidence="9">
    <location>
        <begin position="366"/>
        <end position="377"/>
    </location>
</feature>
<evidence type="ECO:0000256" key="9">
    <source>
        <dbReference type="SAM" id="MobiDB-lite"/>
    </source>
</evidence>
<evidence type="ECO:0000313" key="12">
    <source>
        <dbReference type="Proteomes" id="UP001596045"/>
    </source>
</evidence>
<dbReference type="NCBIfam" id="NF009395">
    <property type="entry name" value="PRK12755.1"/>
    <property type="match status" value="1"/>
</dbReference>
<evidence type="ECO:0000256" key="7">
    <source>
        <dbReference type="ARBA" id="ARBA00047508"/>
    </source>
</evidence>
<comment type="catalytic activity">
    <reaction evidence="7 8">
        <text>D-erythrose 4-phosphate + phosphoenolpyruvate + H2O = 7-phospho-2-dehydro-3-deoxy-D-arabino-heptonate + phosphate</text>
        <dbReference type="Rhea" id="RHEA:14717"/>
        <dbReference type="ChEBI" id="CHEBI:15377"/>
        <dbReference type="ChEBI" id="CHEBI:16897"/>
        <dbReference type="ChEBI" id="CHEBI:43474"/>
        <dbReference type="ChEBI" id="CHEBI:58394"/>
        <dbReference type="ChEBI" id="CHEBI:58702"/>
        <dbReference type="EC" id="2.5.1.54"/>
    </reaction>
</comment>
<evidence type="ECO:0000256" key="4">
    <source>
        <dbReference type="ARBA" id="ARBA00022605"/>
    </source>
</evidence>
<organism evidence="11 12">
    <name type="scientific">Paraherbaspirillum soli</name>
    <dbReference type="NCBI Taxonomy" id="631222"/>
    <lineage>
        <taxon>Bacteria</taxon>
        <taxon>Pseudomonadati</taxon>
        <taxon>Pseudomonadota</taxon>
        <taxon>Betaproteobacteria</taxon>
        <taxon>Burkholderiales</taxon>
        <taxon>Oxalobacteraceae</taxon>
        <taxon>Paraherbaspirillum</taxon>
    </lineage>
</organism>
<keyword evidence="4 8" id="KW-0028">Amino-acid biosynthesis</keyword>
<dbReference type="RefSeq" id="WP_378997612.1">
    <property type="nucleotide sequence ID" value="NZ_JBHSMT010000014.1"/>
</dbReference>
<dbReference type="InterPro" id="IPR013785">
    <property type="entry name" value="Aldolase_TIM"/>
</dbReference>
<dbReference type="NCBIfam" id="TIGR00034">
    <property type="entry name" value="aroFGH"/>
    <property type="match status" value="1"/>
</dbReference>
<dbReference type="PANTHER" id="PTHR21225">
    <property type="entry name" value="PHOSPHO-2-DEHYDRO-3-DEOXYHEPTONATE ALDOLASE DAHP SYNTHETASE"/>
    <property type="match status" value="1"/>
</dbReference>
<comment type="similarity">
    <text evidence="3 8">Belongs to the class-I DAHP synthase family.</text>
</comment>